<dbReference type="Proteomes" id="UP001230328">
    <property type="component" value="Unassembled WGS sequence"/>
</dbReference>
<dbReference type="EMBL" id="JAUSZI010000001">
    <property type="protein sequence ID" value="MDQ1022434.1"/>
    <property type="molecule type" value="Genomic_DNA"/>
</dbReference>
<organism evidence="1 2">
    <name type="scientific">Streptomyces umbrinus</name>
    <dbReference type="NCBI Taxonomy" id="67370"/>
    <lineage>
        <taxon>Bacteria</taxon>
        <taxon>Bacillati</taxon>
        <taxon>Actinomycetota</taxon>
        <taxon>Actinomycetes</taxon>
        <taxon>Kitasatosporales</taxon>
        <taxon>Streptomycetaceae</taxon>
        <taxon>Streptomyces</taxon>
        <taxon>Streptomyces phaeochromogenes group</taxon>
    </lineage>
</organism>
<gene>
    <name evidence="1" type="ORF">QF035_000016</name>
</gene>
<name>A0ABU0SIX1_9ACTN</name>
<comment type="caution">
    <text evidence="1">The sequence shown here is derived from an EMBL/GenBank/DDBJ whole genome shotgun (WGS) entry which is preliminary data.</text>
</comment>
<evidence type="ECO:0008006" key="3">
    <source>
        <dbReference type="Google" id="ProtNLM"/>
    </source>
</evidence>
<reference evidence="1 2" key="1">
    <citation type="submission" date="2023-07" db="EMBL/GenBank/DDBJ databases">
        <title>Comparative genomics of wheat-associated soil bacteria to identify genetic determinants of phenazine resistance.</title>
        <authorList>
            <person name="Mouncey N."/>
        </authorList>
    </citation>
    <scope>NUCLEOTIDE SEQUENCE [LARGE SCALE GENOMIC DNA]</scope>
    <source>
        <strain evidence="1 2">V2I4</strain>
    </source>
</reference>
<protein>
    <recommendedName>
        <fullName evidence="3">TetR family transcriptional regulator</fullName>
    </recommendedName>
</protein>
<dbReference type="RefSeq" id="WP_307517283.1">
    <property type="nucleotide sequence ID" value="NZ_JAUSZI010000001.1"/>
</dbReference>
<accession>A0ABU0SIX1</accession>
<keyword evidence="2" id="KW-1185">Reference proteome</keyword>
<sequence>MRVAAAAALEVIDAGLDRNEARDAVNELAILIYGLRSGRPAADAYGDELR</sequence>
<evidence type="ECO:0000313" key="2">
    <source>
        <dbReference type="Proteomes" id="UP001230328"/>
    </source>
</evidence>
<proteinExistence type="predicted"/>
<evidence type="ECO:0000313" key="1">
    <source>
        <dbReference type="EMBL" id="MDQ1022434.1"/>
    </source>
</evidence>